<reference evidence="1 2" key="1">
    <citation type="journal article" date="2023" name="Science">
        <title>Complex scaffold remodeling in plant triterpene biosynthesis.</title>
        <authorList>
            <person name="De La Pena R."/>
            <person name="Hodgson H."/>
            <person name="Liu J.C."/>
            <person name="Stephenson M.J."/>
            <person name="Martin A.C."/>
            <person name="Owen C."/>
            <person name="Harkess A."/>
            <person name="Leebens-Mack J."/>
            <person name="Jimenez L.E."/>
            <person name="Osbourn A."/>
            <person name="Sattely E.S."/>
        </authorList>
    </citation>
    <scope>NUCLEOTIDE SEQUENCE [LARGE SCALE GENOMIC DNA]</scope>
    <source>
        <strain evidence="2">cv. JPN11</strain>
        <tissue evidence="1">Leaf</tissue>
    </source>
</reference>
<sequence length="714" mass="81628">MILSALLTSVGINLGLCFLFFTLYSILRNQPGNRIVYAPRLIDKEKKSPQTDNFNLERLLPSPGWVRRAWAPSEDELLSTLGLDAVVFMRIFILSLKVFIVGAIIGIFILLPINFLGNQLSYDFSDLPNKSLDSFSISNVDVGSNRLWIHFSAAYIFTAVVCYLLYHEYSYISLKRVSHFYSSKPQPHQYTILVRSIPSSGRSLNEVVESFFQEYHPSTYLSHTVVRRTSKIQELISDAEKMYRRLSHLNSNKDSHKRYKRDGFLGLFGQKVDLLDQYEKRLEDLRDNVRIEQASLAVKEVPAAFVSFKSHFGAAIAQNIQQGVNPTEWVTEQAPEPQDVYWPFFSASFMKRWICKLLVVVASIALTILFLLPVLLVQGLTHLEQLETWFPFLKSILRLKVISQVITGYLPSLILQLFLSFVPPIMILLSSIQGHISLSQIEKSACFKVWWFTVWNIFFANVLSGTALYHVQLIFEPKKIPQVLAEGVPAQASFFIAYVVTSGWTSISSELFRLFPLICSFMSRLFSQDASDELEVPSIPYHSEIPRIMFFGLLGITYFFLAPLILPFLLVYYCLGYIIYRNQLMNVYAPKFETGGKFWPIVHNSIIFSLILMHVIAIGIFGLKKLPLASSLTIPLPILTLLFNDYCRKRFLPIFEAFPTECLVKKDRADQNDPSMTEFYEKLVTAYQDPALMPVQYSRSTEGHSSPLLHSVEV</sequence>
<keyword evidence="2" id="KW-1185">Reference proteome</keyword>
<organism evidence="1 2">
    <name type="scientific">Melia azedarach</name>
    <name type="common">Chinaberry tree</name>
    <dbReference type="NCBI Taxonomy" id="155640"/>
    <lineage>
        <taxon>Eukaryota</taxon>
        <taxon>Viridiplantae</taxon>
        <taxon>Streptophyta</taxon>
        <taxon>Embryophyta</taxon>
        <taxon>Tracheophyta</taxon>
        <taxon>Spermatophyta</taxon>
        <taxon>Magnoliopsida</taxon>
        <taxon>eudicotyledons</taxon>
        <taxon>Gunneridae</taxon>
        <taxon>Pentapetalae</taxon>
        <taxon>rosids</taxon>
        <taxon>malvids</taxon>
        <taxon>Sapindales</taxon>
        <taxon>Meliaceae</taxon>
        <taxon>Melia</taxon>
    </lineage>
</organism>
<proteinExistence type="predicted"/>
<dbReference type="EMBL" id="CM051404">
    <property type="protein sequence ID" value="KAJ4707404.1"/>
    <property type="molecule type" value="Genomic_DNA"/>
</dbReference>
<gene>
    <name evidence="1" type="ORF">OWV82_020928</name>
</gene>
<evidence type="ECO:0000313" key="1">
    <source>
        <dbReference type="EMBL" id="KAJ4707404.1"/>
    </source>
</evidence>
<dbReference type="Proteomes" id="UP001164539">
    <property type="component" value="Chromosome 11"/>
</dbReference>
<accession>A0ACC1X9T4</accession>
<evidence type="ECO:0000313" key="2">
    <source>
        <dbReference type="Proteomes" id="UP001164539"/>
    </source>
</evidence>
<name>A0ACC1X9T4_MELAZ</name>
<comment type="caution">
    <text evidence="1">The sequence shown here is derived from an EMBL/GenBank/DDBJ whole genome shotgun (WGS) entry which is preliminary data.</text>
</comment>
<protein>
    <submittedName>
        <fullName evidence="1">CSC1-like protein</fullName>
    </submittedName>
</protein>